<protein>
    <submittedName>
        <fullName evidence="2">Uncharacterized protein</fullName>
    </submittedName>
</protein>
<evidence type="ECO:0000256" key="1">
    <source>
        <dbReference type="SAM" id="MobiDB-lite"/>
    </source>
</evidence>
<dbReference type="Proteomes" id="UP000250235">
    <property type="component" value="Unassembled WGS sequence"/>
</dbReference>
<feature type="compositionally biased region" description="Basic and acidic residues" evidence="1">
    <location>
        <begin position="814"/>
        <end position="825"/>
    </location>
</feature>
<name>A0A2Z7BT61_9LAMI</name>
<feature type="region of interest" description="Disordered" evidence="1">
    <location>
        <begin position="781"/>
        <end position="847"/>
    </location>
</feature>
<proteinExistence type="predicted"/>
<reference evidence="2 3" key="1">
    <citation type="journal article" date="2015" name="Proc. Natl. Acad. Sci. U.S.A.">
        <title>The resurrection genome of Boea hygrometrica: A blueprint for survival of dehydration.</title>
        <authorList>
            <person name="Xiao L."/>
            <person name="Yang G."/>
            <person name="Zhang L."/>
            <person name="Yang X."/>
            <person name="Zhao S."/>
            <person name="Ji Z."/>
            <person name="Zhou Q."/>
            <person name="Hu M."/>
            <person name="Wang Y."/>
            <person name="Chen M."/>
            <person name="Xu Y."/>
            <person name="Jin H."/>
            <person name="Xiao X."/>
            <person name="Hu G."/>
            <person name="Bao F."/>
            <person name="Hu Y."/>
            <person name="Wan P."/>
            <person name="Li L."/>
            <person name="Deng X."/>
            <person name="Kuang T."/>
            <person name="Xiang C."/>
            <person name="Zhu J.K."/>
            <person name="Oliver M.J."/>
            <person name="He Y."/>
        </authorList>
    </citation>
    <scope>NUCLEOTIDE SEQUENCE [LARGE SCALE GENOMIC DNA]</scope>
    <source>
        <strain evidence="3">cv. XS01</strain>
    </source>
</reference>
<gene>
    <name evidence="2" type="ORF">F511_21301</name>
</gene>
<evidence type="ECO:0000313" key="2">
    <source>
        <dbReference type="EMBL" id="KZV35285.1"/>
    </source>
</evidence>
<sequence length="847" mass="93555">MGIDQLGFQSVQLGYLKILQMGNADPNNTEAGKEYKVKPHPHTRQAKGYAVQICTMLKNVLDLELGDSKEFPHLKILTAKTVNKYIAINNKIAVEDVEDEPRVKKTPMKKVVSKKRPAAAVVEPAVKRKRKLFGKAADVAKDSALVTVAQDAVPLQIVAPIFDVPPAPKRKAPKRKLRLEPVSDDESIEKEQSVGTIVEKERETSVDDVDSIIGQVLADTTQLETDMGAPGVIVVEEPVGSQAADITIGDNERLIGTEGEKSQGTETEVVATTDEESMSIEEHLAQIPDNMFLPSVKAADVTQIWYGQGIGIREVDLYKASLPQIDDSDKGKESLVEDSIQGHPAREIFSLICADIDFLVQLREQVIEDVVKFVNSFSFRRLATLQSEELYTKEERHNFVSGTPTTTIDLKVLELLTVAYHFALKVLLRQVQEHKLEWTRPSNSLLFEGNNIVRSYFIPRNHRTIFSRSVHDRWAEVCVGVVQFSLIGSLSSAHTINRCRDIVGPLIDIEEISIGFRGLFQRGLNTNSFAIFLDVFVEQPEGQVLSEDESSSDVSIVYRSPSLDAEPSVQTSPVVDIISVPTESACLTPRNSDISLPSPHQSSSSASSMNFSYEILQDDDTAVKQILESSSADVASQTSLPAAPTTDVAESFTELQASLSRIFINHEKASRRLGDSQSEILFKIDHLEKTFFDALTQQDLAFRSLIKSVRQEAQNQADITSIELKSFRAQNVFLMIDLADTRKEVQELKAAFSNDILDFCAQAQENYNNLTTQLSELVDYINQGGNDKNGESSSRGPQPPPDDGDRSGSGGSDGRNRGGRSESSRKRYFSSGGGPQRRSAEYWFGGT</sequence>
<accession>A0A2Z7BT61</accession>
<keyword evidence="3" id="KW-1185">Reference proteome</keyword>
<evidence type="ECO:0000313" key="3">
    <source>
        <dbReference type="Proteomes" id="UP000250235"/>
    </source>
</evidence>
<dbReference type="EMBL" id="KV004704">
    <property type="protein sequence ID" value="KZV35285.1"/>
    <property type="molecule type" value="Genomic_DNA"/>
</dbReference>
<organism evidence="2 3">
    <name type="scientific">Dorcoceras hygrometricum</name>
    <dbReference type="NCBI Taxonomy" id="472368"/>
    <lineage>
        <taxon>Eukaryota</taxon>
        <taxon>Viridiplantae</taxon>
        <taxon>Streptophyta</taxon>
        <taxon>Embryophyta</taxon>
        <taxon>Tracheophyta</taxon>
        <taxon>Spermatophyta</taxon>
        <taxon>Magnoliopsida</taxon>
        <taxon>eudicotyledons</taxon>
        <taxon>Gunneridae</taxon>
        <taxon>Pentapetalae</taxon>
        <taxon>asterids</taxon>
        <taxon>lamiids</taxon>
        <taxon>Lamiales</taxon>
        <taxon>Gesneriaceae</taxon>
        <taxon>Didymocarpoideae</taxon>
        <taxon>Trichosporeae</taxon>
        <taxon>Loxocarpinae</taxon>
        <taxon>Dorcoceras</taxon>
    </lineage>
</organism>
<dbReference type="AlphaFoldDB" id="A0A2Z7BT61"/>